<feature type="transmembrane region" description="Helical" evidence="8">
    <location>
        <begin position="145"/>
        <end position="163"/>
    </location>
</feature>
<dbReference type="GO" id="GO:0016740">
    <property type="term" value="F:transferase activity"/>
    <property type="evidence" value="ECO:0007669"/>
    <property type="project" value="UniProtKB-KW"/>
</dbReference>
<organism evidence="9 10">
    <name type="scientific">Butyricicoccus intestinisimiae</name>
    <dbReference type="NCBI Taxonomy" id="2841509"/>
    <lineage>
        <taxon>Bacteria</taxon>
        <taxon>Bacillati</taxon>
        <taxon>Bacillota</taxon>
        <taxon>Clostridia</taxon>
        <taxon>Eubacteriales</taxon>
        <taxon>Butyricicoccaceae</taxon>
        <taxon>Butyricicoccus</taxon>
    </lineage>
</organism>
<name>A0ABS6ENE0_9FIRM</name>
<dbReference type="EMBL" id="JAHLQI010000001">
    <property type="protein sequence ID" value="MBU5489028.1"/>
    <property type="molecule type" value="Genomic_DNA"/>
</dbReference>
<feature type="compositionally biased region" description="Basic and acidic residues" evidence="7">
    <location>
        <begin position="358"/>
        <end position="370"/>
    </location>
</feature>
<accession>A0ABS6ENE0</accession>
<evidence type="ECO:0000313" key="9">
    <source>
        <dbReference type="EMBL" id="MBU5489028.1"/>
    </source>
</evidence>
<evidence type="ECO:0000256" key="7">
    <source>
        <dbReference type="SAM" id="MobiDB-lite"/>
    </source>
</evidence>
<feature type="transmembrane region" description="Helical" evidence="8">
    <location>
        <begin position="325"/>
        <end position="346"/>
    </location>
</feature>
<feature type="transmembrane region" description="Helical" evidence="8">
    <location>
        <begin position="194"/>
        <end position="211"/>
    </location>
</feature>
<feature type="compositionally biased region" description="Basic and acidic residues" evidence="7">
    <location>
        <begin position="381"/>
        <end position="392"/>
    </location>
</feature>
<reference evidence="9 10" key="1">
    <citation type="submission" date="2021-06" db="EMBL/GenBank/DDBJ databases">
        <authorList>
            <person name="Sun Q."/>
            <person name="Li D."/>
        </authorList>
    </citation>
    <scope>NUCLEOTIDE SEQUENCE [LARGE SCALE GENOMIC DNA]</scope>
    <source>
        <strain evidence="9 10">MSJd-7</strain>
    </source>
</reference>
<evidence type="ECO:0000256" key="4">
    <source>
        <dbReference type="ARBA" id="ARBA00022692"/>
    </source>
</evidence>
<dbReference type="RefSeq" id="WP_216468648.1">
    <property type="nucleotide sequence ID" value="NZ_JAHLQI010000001.1"/>
</dbReference>
<keyword evidence="4 8" id="KW-0812">Transmembrane</keyword>
<evidence type="ECO:0000313" key="10">
    <source>
        <dbReference type="Proteomes" id="UP000783588"/>
    </source>
</evidence>
<feature type="transmembrane region" description="Helical" evidence="8">
    <location>
        <begin position="300"/>
        <end position="319"/>
    </location>
</feature>
<comment type="caution">
    <text evidence="9">The sequence shown here is derived from an EMBL/GenBank/DDBJ whole genome shotgun (WGS) entry which is preliminary data.</text>
</comment>
<dbReference type="InterPro" id="IPR000715">
    <property type="entry name" value="Glycosyl_transferase_4"/>
</dbReference>
<evidence type="ECO:0000256" key="2">
    <source>
        <dbReference type="ARBA" id="ARBA00022475"/>
    </source>
</evidence>
<comment type="subcellular location">
    <subcellularLocation>
        <location evidence="1">Cell membrane</location>
        <topology evidence="1">Multi-pass membrane protein</topology>
    </subcellularLocation>
</comment>
<keyword evidence="2" id="KW-1003">Cell membrane</keyword>
<feature type="transmembrane region" description="Helical" evidence="8">
    <location>
        <begin position="170"/>
        <end position="188"/>
    </location>
</feature>
<dbReference type="CDD" id="cd06853">
    <property type="entry name" value="GT_WecA_like"/>
    <property type="match status" value="1"/>
</dbReference>
<feature type="region of interest" description="Disordered" evidence="7">
    <location>
        <begin position="358"/>
        <end position="392"/>
    </location>
</feature>
<dbReference type="PROSITE" id="PS01348">
    <property type="entry name" value="MRAY_2"/>
    <property type="match status" value="1"/>
</dbReference>
<keyword evidence="6 8" id="KW-0472">Membrane</keyword>
<dbReference type="Pfam" id="PF00953">
    <property type="entry name" value="Glycos_transf_4"/>
    <property type="match status" value="1"/>
</dbReference>
<feature type="transmembrane region" description="Helical" evidence="8">
    <location>
        <begin position="78"/>
        <end position="95"/>
    </location>
</feature>
<evidence type="ECO:0000256" key="8">
    <source>
        <dbReference type="SAM" id="Phobius"/>
    </source>
</evidence>
<gene>
    <name evidence="9" type="ORF">KQI75_00045</name>
</gene>
<feature type="transmembrane region" description="Helical" evidence="8">
    <location>
        <begin position="6"/>
        <end position="25"/>
    </location>
</feature>
<feature type="transmembrane region" description="Helical" evidence="8">
    <location>
        <begin position="53"/>
        <end position="72"/>
    </location>
</feature>
<keyword evidence="10" id="KW-1185">Reference proteome</keyword>
<evidence type="ECO:0000256" key="1">
    <source>
        <dbReference type="ARBA" id="ARBA00004651"/>
    </source>
</evidence>
<keyword evidence="5 8" id="KW-1133">Transmembrane helix</keyword>
<feature type="transmembrane region" description="Helical" evidence="8">
    <location>
        <begin position="243"/>
        <end position="267"/>
    </location>
</feature>
<proteinExistence type="predicted"/>
<dbReference type="PANTHER" id="PTHR22926">
    <property type="entry name" value="PHOSPHO-N-ACETYLMURAMOYL-PENTAPEPTIDE-TRANSFERASE"/>
    <property type="match status" value="1"/>
</dbReference>
<evidence type="ECO:0000256" key="5">
    <source>
        <dbReference type="ARBA" id="ARBA00022989"/>
    </source>
</evidence>
<evidence type="ECO:0000256" key="3">
    <source>
        <dbReference type="ARBA" id="ARBA00022679"/>
    </source>
</evidence>
<keyword evidence="3 9" id="KW-0808">Transferase</keyword>
<dbReference type="PANTHER" id="PTHR22926:SF3">
    <property type="entry name" value="UNDECAPRENYL-PHOSPHATE ALPHA-N-ACETYLGLUCOSAMINYL 1-PHOSPHATE TRANSFERASE"/>
    <property type="match status" value="1"/>
</dbReference>
<feature type="transmembrane region" description="Helical" evidence="8">
    <location>
        <begin position="218"/>
        <end position="237"/>
    </location>
</feature>
<dbReference type="InterPro" id="IPR018480">
    <property type="entry name" value="PNAcMuramoyl-5peptid_Trfase_CS"/>
</dbReference>
<feature type="transmembrane region" description="Helical" evidence="8">
    <location>
        <begin position="107"/>
        <end position="125"/>
    </location>
</feature>
<evidence type="ECO:0000256" key="6">
    <source>
        <dbReference type="ARBA" id="ARBA00023136"/>
    </source>
</evidence>
<protein>
    <submittedName>
        <fullName evidence="9">Undecaprenyl/decaprenyl-phosphate alpha-N-acetylglucosaminyl 1-phosphate transferase</fullName>
    </submittedName>
</protein>
<sequence>MDEVYQVVLKVLAAFFVTGILSFLLTPPVKRLAHRIGAIDVPKDARRMHKKPIPRLGGLAIYISFVIVSLVLGQWNMQNFTILIGSAIIVVLGIFDDRNALSAKFKFGIQLIAAAIPVVFGNLRIELITNPNLFSGELYVKFGALAIPITIIWIVAITNAVNLIDGLDGLAVGVSAIACMTMLAVSLLIGEVPIAILLAVLAGACVGFMPFNLNPASIFMGDTGSTFLGFMLATLSIQGMFKVYAIISFAVPFLILGLPIFDTAFAFTRRILSGRSPFSPDRGHVHHRLIDMGFNQKQTVAILYIISTVLGLLAVVLTTSGEYRAIVMVLVVLITCVVGGGIYLSAERRKMKLHEQKLHELNQQENEQQKIAEQTQDADDTSDRGGFDNEDN</sequence>
<dbReference type="Proteomes" id="UP000783588">
    <property type="component" value="Unassembled WGS sequence"/>
</dbReference>